<evidence type="ECO:0000256" key="2">
    <source>
        <dbReference type="SAM" id="SignalP"/>
    </source>
</evidence>
<keyword evidence="4" id="KW-1185">Reference proteome</keyword>
<name>A0A1V9WZL1_9ACAR</name>
<evidence type="ECO:0000256" key="1">
    <source>
        <dbReference type="SAM" id="Phobius"/>
    </source>
</evidence>
<protein>
    <submittedName>
        <fullName evidence="3">Uncharacterized protein</fullName>
    </submittedName>
</protein>
<keyword evidence="2" id="KW-0732">Signal</keyword>
<reference evidence="3 4" key="1">
    <citation type="journal article" date="2017" name="Gigascience">
        <title>Draft genome of the honey bee ectoparasitic mite, Tropilaelaps mercedesae, is shaped by the parasitic life history.</title>
        <authorList>
            <person name="Dong X."/>
            <person name="Armstrong S.D."/>
            <person name="Xia D."/>
            <person name="Makepeace B.L."/>
            <person name="Darby A.C."/>
            <person name="Kadowaki T."/>
        </authorList>
    </citation>
    <scope>NUCLEOTIDE SEQUENCE [LARGE SCALE GENOMIC DNA]</scope>
    <source>
        <strain evidence="3">Wuxi-XJTLU</strain>
    </source>
</reference>
<evidence type="ECO:0000313" key="4">
    <source>
        <dbReference type="Proteomes" id="UP000192247"/>
    </source>
</evidence>
<feature type="non-terminal residue" evidence="3">
    <location>
        <position position="1"/>
    </location>
</feature>
<accession>A0A1V9WZL1</accession>
<comment type="caution">
    <text evidence="3">The sequence shown here is derived from an EMBL/GenBank/DDBJ whole genome shotgun (WGS) entry which is preliminary data.</text>
</comment>
<feature type="signal peptide" evidence="2">
    <location>
        <begin position="1"/>
        <end position="26"/>
    </location>
</feature>
<gene>
    <name evidence="3" type="ORF">BIW11_14036</name>
</gene>
<keyword evidence="1" id="KW-0472">Membrane</keyword>
<evidence type="ECO:0000313" key="3">
    <source>
        <dbReference type="EMBL" id="OQR66608.1"/>
    </source>
</evidence>
<feature type="chain" id="PRO_5012144803" evidence="2">
    <location>
        <begin position="27"/>
        <end position="129"/>
    </location>
</feature>
<organism evidence="3 4">
    <name type="scientific">Tropilaelaps mercedesae</name>
    <dbReference type="NCBI Taxonomy" id="418985"/>
    <lineage>
        <taxon>Eukaryota</taxon>
        <taxon>Metazoa</taxon>
        <taxon>Ecdysozoa</taxon>
        <taxon>Arthropoda</taxon>
        <taxon>Chelicerata</taxon>
        <taxon>Arachnida</taxon>
        <taxon>Acari</taxon>
        <taxon>Parasitiformes</taxon>
        <taxon>Mesostigmata</taxon>
        <taxon>Gamasina</taxon>
        <taxon>Dermanyssoidea</taxon>
        <taxon>Laelapidae</taxon>
        <taxon>Tropilaelaps</taxon>
    </lineage>
</organism>
<dbReference type="InParanoid" id="A0A1V9WZL1"/>
<keyword evidence="1" id="KW-1133">Transmembrane helix</keyword>
<keyword evidence="1" id="KW-0812">Transmembrane</keyword>
<dbReference type="AlphaFoldDB" id="A0A1V9WZL1"/>
<feature type="transmembrane region" description="Helical" evidence="1">
    <location>
        <begin position="38"/>
        <end position="58"/>
    </location>
</feature>
<proteinExistence type="predicted"/>
<dbReference type="EMBL" id="MNPL01031734">
    <property type="protein sequence ID" value="OQR66608.1"/>
    <property type="molecule type" value="Genomic_DNA"/>
</dbReference>
<dbReference type="Proteomes" id="UP000192247">
    <property type="component" value="Unassembled WGS sequence"/>
</dbReference>
<sequence>KMKQFSPTLVLSFGCLCAMLLAPREAESLGFKKGLKILAPLALIGGAAGAGGLAGAWIGSRHKHPPVHHHHVKHVHYHPIHHVNYVHHEPTHHVKVVEKHVDHGWEDGWYGDLDGWSNGYDLDGGHGWW</sequence>